<dbReference type="InterPro" id="IPR001810">
    <property type="entry name" value="F-box_dom"/>
</dbReference>
<dbReference type="EMBL" id="MG011691">
    <property type="protein sequence ID" value="AVK77287.1"/>
    <property type="molecule type" value="Genomic_DNA"/>
</dbReference>
<reference evidence="3" key="1">
    <citation type="journal article" date="2018" name="Nat. Commun.">
        <title>Diversity and evolution of the emerging Pandoraviridae family.</title>
        <authorList>
            <person name="Legendre M."/>
            <person name="Fabre E."/>
            <person name="Poirot O."/>
            <person name="Jeudy S."/>
            <person name="Lartigue A."/>
            <person name="Alempic J.M."/>
            <person name="Beucher L."/>
            <person name="Philippe N."/>
            <person name="Bertaux L."/>
            <person name="Christo-Foroux E."/>
            <person name="Labadie K."/>
            <person name="Coute Y."/>
            <person name="Abergel C."/>
            <person name="Claverie J.M."/>
        </authorList>
    </citation>
    <scope>NUCLEOTIDE SEQUENCE [LARGE SCALE GENOMIC DNA]</scope>
    <source>
        <strain evidence="3">Macleodensis</strain>
    </source>
</reference>
<feature type="compositionally biased region" description="Basic and acidic residues" evidence="1">
    <location>
        <begin position="7"/>
        <end position="25"/>
    </location>
</feature>
<evidence type="ECO:0000313" key="3">
    <source>
        <dbReference type="EMBL" id="AVK77287.1"/>
    </source>
</evidence>
<dbReference type="RefSeq" id="YP_009481283.1">
    <property type="nucleotide sequence ID" value="NC_037665.1"/>
</dbReference>
<name>A0A2U7UFP0_9VIRU</name>
<dbReference type="PROSITE" id="PS50181">
    <property type="entry name" value="FBOX"/>
    <property type="match status" value="1"/>
</dbReference>
<protein>
    <submittedName>
        <fullName evidence="3">F-box domain containing protein</fullName>
    </submittedName>
</protein>
<sequence>MTHGHVKHTDSIERGDPNERGEHVGCGDPAARPHKRICVDIGLGAETTAMTTWADLPDEILYLITQQCSVGSLARLGLVERRTYAPSICQRLWKRLYRAADSIRKVCPAGRACAHAKRPQSPIDRVIRRCRPTFHNVSHHVRRWLDDHALAWLVDRAQEKSSNAPTPWQWDLLWHDPLNRCVCHVPCISDDTCHARKDDDDDSDDQDGEDEIDEADLVDYRWLYATSLAWPVTYTHMTNLGMRSKRVGRMSLTANRWQGLSALDWPVDAVFSLYSAVATYSGETDDQGQPDGPGTLTVARAPSARSTKTTLFRISGTWRQGRPHGIVRAYNYTKKGGMLYFEGRCRYGKPQGRGLAVYRQRSVFDGVWDDGFPSGAGLFCSADRMERYGAHRRSLHTVMWQVVLRPDGTVACETEFIDAYDEDAQERMHEFASDTDDSDSDIHATQHMDEGDTGGDDEDDDGAPSKDADAPEIETMLDRLTREAHTPRPRLCAHPMTRMDHAGIRDRTGRVIYSGPVTYAYMPKPNRGTFYMRDGTMVTHIGRIKSDSRRLVTVTYPRGDRVACLFASQDAGGALPRVLAFTYSRDAPKGLVGHTIKGSWHVSPMPYANGAEADNDHASIRETDSAVDDDDEEEAQHKDNMLSIHACPKDLVITHLARDPPYERALDNMAALADFVFWPTECGQEREAFFDHMTKCYGQRWALCRAVANDGSS</sequence>
<dbReference type="GeneID" id="36841742"/>
<evidence type="ECO:0000259" key="2">
    <source>
        <dbReference type="PROSITE" id="PS50181"/>
    </source>
</evidence>
<dbReference type="InterPro" id="IPR036047">
    <property type="entry name" value="F-box-like_dom_sf"/>
</dbReference>
<feature type="compositionally biased region" description="Basic and acidic residues" evidence="1">
    <location>
        <begin position="440"/>
        <end position="450"/>
    </location>
</feature>
<feature type="domain" description="F-box" evidence="2">
    <location>
        <begin position="50"/>
        <end position="96"/>
    </location>
</feature>
<accession>A0A2U7UFP0</accession>
<evidence type="ECO:0000256" key="1">
    <source>
        <dbReference type="SAM" id="MobiDB-lite"/>
    </source>
</evidence>
<dbReference type="KEGG" id="vg:36841742"/>
<proteinExistence type="predicted"/>
<feature type="compositionally biased region" description="Acidic residues" evidence="1">
    <location>
        <begin position="451"/>
        <end position="462"/>
    </location>
</feature>
<dbReference type="SUPFAM" id="SSF81383">
    <property type="entry name" value="F-box domain"/>
    <property type="match status" value="1"/>
</dbReference>
<dbReference type="Proteomes" id="UP000249758">
    <property type="component" value="Segment"/>
</dbReference>
<gene>
    <name evidence="3" type="ORF">pmac_cds_599</name>
</gene>
<organism evidence="3">
    <name type="scientific">Pandoravirus macleodensis</name>
    <dbReference type="NCBI Taxonomy" id="2107707"/>
    <lineage>
        <taxon>Viruses</taxon>
        <taxon>Pandoravirus</taxon>
    </lineage>
</organism>
<feature type="region of interest" description="Disordered" evidence="1">
    <location>
        <begin position="428"/>
        <end position="471"/>
    </location>
</feature>
<dbReference type="SUPFAM" id="SSF82185">
    <property type="entry name" value="Histone H3 K4-specific methyltransferase SET7/9 N-terminal domain"/>
    <property type="match status" value="1"/>
</dbReference>
<feature type="region of interest" description="Disordered" evidence="1">
    <location>
        <begin position="1"/>
        <end position="28"/>
    </location>
</feature>